<dbReference type="RefSeq" id="WP_285609226.1">
    <property type="nucleotide sequence ID" value="NZ_BSDC01000003.1"/>
</dbReference>
<reference evidence="7" key="1">
    <citation type="journal article" date="2023" name="Antonie Van Leeuwenhoek">
        <title>Mesoterricola silvestris gen. nov., sp. nov., Mesoterricola sediminis sp. nov., Geothrix oryzae sp. nov., Geothrix edaphica sp. nov., Geothrix rubra sp. nov., and Geothrix limicola sp. nov., six novel members of Acidobacteriota isolated from soils.</title>
        <authorList>
            <person name="Itoh H."/>
            <person name="Sugisawa Y."/>
            <person name="Mise K."/>
            <person name="Xu Z."/>
            <person name="Kuniyasu M."/>
            <person name="Ushijima N."/>
            <person name="Kawano K."/>
            <person name="Kobayashi E."/>
            <person name="Shiratori Y."/>
            <person name="Masuda Y."/>
            <person name="Senoo K."/>
        </authorList>
    </citation>
    <scope>NUCLEOTIDE SEQUENCE</scope>
    <source>
        <strain evidence="7">Red802</strain>
    </source>
</reference>
<protein>
    <recommendedName>
        <fullName evidence="6">PABS domain-containing protein</fullName>
    </recommendedName>
</protein>
<keyword evidence="5" id="KW-1133">Transmembrane helix</keyword>
<evidence type="ECO:0000256" key="5">
    <source>
        <dbReference type="SAM" id="Phobius"/>
    </source>
</evidence>
<feature type="transmembrane region" description="Helical" evidence="5">
    <location>
        <begin position="162"/>
        <end position="184"/>
    </location>
</feature>
<feature type="transmembrane region" description="Helical" evidence="5">
    <location>
        <begin position="23"/>
        <end position="43"/>
    </location>
</feature>
<dbReference type="Gene3D" id="3.40.50.150">
    <property type="entry name" value="Vaccinia Virus protein VP39"/>
    <property type="match status" value="1"/>
</dbReference>
<dbReference type="SUPFAM" id="SSF53335">
    <property type="entry name" value="S-adenosyl-L-methionine-dependent methyltransferases"/>
    <property type="match status" value="1"/>
</dbReference>
<dbReference type="CDD" id="cd02440">
    <property type="entry name" value="AdoMet_MTases"/>
    <property type="match status" value="1"/>
</dbReference>
<dbReference type="Pfam" id="PF01564">
    <property type="entry name" value="Spermine_synth"/>
    <property type="match status" value="1"/>
</dbReference>
<feature type="transmembrane region" description="Helical" evidence="5">
    <location>
        <begin position="88"/>
        <end position="107"/>
    </location>
</feature>
<dbReference type="InterPro" id="IPR029063">
    <property type="entry name" value="SAM-dependent_MTases_sf"/>
</dbReference>
<name>A0ABQ5PZC2_9BACT</name>
<feature type="transmembrane region" description="Helical" evidence="5">
    <location>
        <begin position="55"/>
        <end position="76"/>
    </location>
</feature>
<sequence length="533" mass="56375">MSSGIAASAGPQGASGLGGLGRLLVLATAVLCGAAVMEIEVLGARVVSPWFGVSLFVWTALITVTLLALAAGYFLGGQLADRRGDLRTLAFVVGAAGLLLMVVPWLRAPVLQLCARAGIRGGALLSALILFGAPLTLLGMVTPFVVKLFLRDVRETGSTVGRLSALSTVGSFLGTVATGFWLIPAFHVDQIAGGSAFVLLLLAGGLLSVTLRKARAMAIALPALCFLQAPPLARTVLDSGTRAEVVFRQGSFYGPIRVVDYTYPPNHTREMLIGGIIQGGLDVVSGEPVYPYDYFLERAALSFVPRARRALIVGLGPGVMTARLAKYGLSGTVVEIDPRVAEVARDYFGYRQDAFKLAVADGRHFLETTRETYDLVLLDAFSAETEPSHMFTREAFQAVKRCLNPGGGLVINLAAVAGGSEEENRVLNAVLRTMQGVFPEVSAFEAPDPAPGAVVNFTLVGSLTPGIRPTPRTFLPPYPPAAQYLEGFMATPYRLPSAGEGYTDDWCPMEAHGAATKLKSRKTLAAPPEILLD</sequence>
<comment type="caution">
    <text evidence="7">The sequence shown here is derived from an EMBL/GenBank/DDBJ whole genome shotgun (WGS) entry which is preliminary data.</text>
</comment>
<accession>A0ABQ5PZC2</accession>
<proteinExistence type="inferred from homology"/>
<evidence type="ECO:0000313" key="8">
    <source>
        <dbReference type="Proteomes" id="UP001165044"/>
    </source>
</evidence>
<dbReference type="PANTHER" id="PTHR43317:SF1">
    <property type="entry name" value="THERMOSPERMINE SYNTHASE ACAULIS5"/>
    <property type="match status" value="1"/>
</dbReference>
<keyword evidence="8" id="KW-1185">Reference proteome</keyword>
<dbReference type="InterPro" id="IPR030374">
    <property type="entry name" value="PABS"/>
</dbReference>
<feature type="domain" description="PABS" evidence="6">
    <location>
        <begin position="218"/>
        <end position="462"/>
    </location>
</feature>
<dbReference type="Proteomes" id="UP001165044">
    <property type="component" value="Unassembled WGS sequence"/>
</dbReference>
<evidence type="ECO:0000256" key="3">
    <source>
        <dbReference type="ARBA" id="ARBA00023115"/>
    </source>
</evidence>
<dbReference type="PROSITE" id="PS51006">
    <property type="entry name" value="PABS_2"/>
    <property type="match status" value="1"/>
</dbReference>
<evidence type="ECO:0000256" key="1">
    <source>
        <dbReference type="ARBA" id="ARBA00007867"/>
    </source>
</evidence>
<dbReference type="NCBIfam" id="NF037959">
    <property type="entry name" value="MFS_SpdSyn"/>
    <property type="match status" value="1"/>
</dbReference>
<keyword evidence="2 4" id="KW-0808">Transferase</keyword>
<feature type="transmembrane region" description="Helical" evidence="5">
    <location>
        <begin position="190"/>
        <end position="211"/>
    </location>
</feature>
<feature type="active site" description="Proton acceptor" evidence="4">
    <location>
        <position position="379"/>
    </location>
</feature>
<evidence type="ECO:0000256" key="2">
    <source>
        <dbReference type="ARBA" id="ARBA00022679"/>
    </source>
</evidence>
<evidence type="ECO:0000313" key="7">
    <source>
        <dbReference type="EMBL" id="GLH67807.1"/>
    </source>
</evidence>
<evidence type="ECO:0000256" key="4">
    <source>
        <dbReference type="PROSITE-ProRule" id="PRU00354"/>
    </source>
</evidence>
<organism evidence="7 8">
    <name type="scientific">Geothrix edaphica</name>
    <dbReference type="NCBI Taxonomy" id="2927976"/>
    <lineage>
        <taxon>Bacteria</taxon>
        <taxon>Pseudomonadati</taxon>
        <taxon>Acidobacteriota</taxon>
        <taxon>Holophagae</taxon>
        <taxon>Holophagales</taxon>
        <taxon>Holophagaceae</taxon>
        <taxon>Geothrix</taxon>
    </lineage>
</organism>
<gene>
    <name evidence="7" type="ORF">GETHED_21710</name>
</gene>
<comment type="similarity">
    <text evidence="1">Belongs to the spermidine/spermine synthase family.</text>
</comment>
<evidence type="ECO:0000259" key="6">
    <source>
        <dbReference type="PROSITE" id="PS51006"/>
    </source>
</evidence>
<keyword evidence="5" id="KW-0812">Transmembrane</keyword>
<feature type="transmembrane region" description="Helical" evidence="5">
    <location>
        <begin position="127"/>
        <end position="150"/>
    </location>
</feature>
<dbReference type="EMBL" id="BSDC01000003">
    <property type="protein sequence ID" value="GLH67807.1"/>
    <property type="molecule type" value="Genomic_DNA"/>
</dbReference>
<dbReference type="PANTHER" id="PTHR43317">
    <property type="entry name" value="THERMOSPERMINE SYNTHASE ACAULIS5"/>
    <property type="match status" value="1"/>
</dbReference>
<keyword evidence="3 4" id="KW-0620">Polyamine biosynthesis</keyword>
<keyword evidence="5" id="KW-0472">Membrane</keyword>